<sequence>MDATASNLSSQKYGYGFVVSTTQASINSGLLEYLNESTQPYTYLCFLVDPNTGNPTDQISLDDLLAKTGGVNPFDIPTGTPTTDPRIQTLTGALFAVGVKIRMGMPPGVLPKDLPLILELGNSANNATFRMFCSDFQVIQNTPRGGWVQKGSWDVWAQQPGSPWYVQTTVDLVNADLDKELNTPYFLQHPDQQAQILSQLKNLSSTAFSLQQLLFDLDSAVMETVPTFVGIPAGSNAQDVLQKSFVSIYSVAAKNYGEPLLAVTAVAQDTPDPSQIQMTSFEREVSQYRDTNGNIMPNPTPDQVAVTTLDHLCMTNSNPFPGAAGFSWNWVQPQDANSESGVIAINRQVFSQYMLTETILPAIQESCVSSNVSVTAKDGLGDWKYTFSLLPGQTPQTSTVTDPKTGAQVINIAYTSQNDPNSSSSDSYLAFSIQLDIMPHYTCQVSFIGSTITIVQRLWVWIYVEWDATGEGINGYDLTLTDVYDMSVAQNGGLQITRDPSKQTKVDNSQDPDRSWLVNIFTGVNDAVNQIKSQITQLVPLDMESIVFSAPQSFVFPGAKVFTYSSAIFSDCQDLVCDITYVNPNQAIRPPRMLEASTPQIRHVPQAAPSTLPSRLKLAAPTTSVTMSHTSDMIQNYIQGDIVAPTGKFEALQTDDGHSMLFGMNTSNVLHVIVEQSGTSTTGWAQADLSSTLLAVQFPGNTSTVVRTFDVGQSALDGTIGMAMAVNSGASDSLFLSLYNSSSDTSWTTKPSWTPVPFDAPNTSGTRPILSIVGIMFAETQNNQQYIVVDVDRSSANAVKDIARYYVDPLKASGTFWTHHDVPVDIEDGSYQSCVGRAQNGYVDGIYTSGTAGASAQLFYVPVINVFGGGPPLPSRLSLPGGAQASAIATARNTNTSSSLYGTTDLYTISGCILYRFPAENQVDGSVGTPLINNTFFWGTTQLSAMTHDGVTTIWGKNASDQVYYLSCPSNQLSVPGAWSAPVPILTGVELMSPYLNRSDGGNTIFASGGNILQRLTQATDTDAKIWRADEIKLQALPTEEPLSFNSYTTTIQIVDNQNLPAGGVNVSITAASRTPVYLNGLYYVLSQTPVTVTADATGTVTVVEAVQDSISGTMLTVSCDGGVIPAIINPMEKSFLTMASLNIERSLRGANFPTNTVAGGTQGTSSSTPLVASSTSSNDINVVVDSMSKLNTVYGSVRATQSNELMGRSEAIITSPPCMRVVPHTLFLASPSFGSLTDDIAIAVGDLFRWLKSGVQSVIHILKDAASDAWHFLATIAGKVYRAVLDSVDAVVGAVEWIFNTIKTGIEDVIHYLEFLFDWDDVTRTKDLIYNTAKTAFDGQIANVEKSINQWAGVTDWSTSIGQVAAQPASASATNPAAGQTSGSQMLSSHFKNHGADLTIVGSPPSDDLVQQVVNDLLNALEQEGQVLSAVYSQLKTLASNFSSMTVGQALKQLAGIFADGVLSSVQVVADAVFNILTDLASAAVSLLDTKIHIPIISDILNAIGIPDVSFLDLLCWIPAVAYTVVYKIANNKPPFPDNADVQALIAANSWDTLQALLSQQPDSILPVSAETAKSLYVAGHSVAGFMSFMSVFVNTFEAEGPSGDANPWGIPSAVMGVIGAASNGIADIAFPKDPVQDMGLKIMSGITTTATVTAKIIFSGPAQKRFKAKNPQSFFAVDDGRATGAIVNVVFVFPAVCVTVGHFYELSSDEAGADRSAAIVGEVANLTSYVSRVSYCAAVNDEDPESRQIPIGVMAVANVTTAGLQTAQAVIN</sequence>
<reference evidence="1" key="1">
    <citation type="journal article" date="2021" name="Nat. Commun.">
        <title>Genetic determinants of endophytism in the Arabidopsis root mycobiome.</title>
        <authorList>
            <person name="Mesny F."/>
            <person name="Miyauchi S."/>
            <person name="Thiergart T."/>
            <person name="Pickel B."/>
            <person name="Atanasova L."/>
            <person name="Karlsson M."/>
            <person name="Huettel B."/>
            <person name="Barry K.W."/>
            <person name="Haridas S."/>
            <person name="Chen C."/>
            <person name="Bauer D."/>
            <person name="Andreopoulos W."/>
            <person name="Pangilinan J."/>
            <person name="LaButti K."/>
            <person name="Riley R."/>
            <person name="Lipzen A."/>
            <person name="Clum A."/>
            <person name="Drula E."/>
            <person name="Henrissat B."/>
            <person name="Kohler A."/>
            <person name="Grigoriev I.V."/>
            <person name="Martin F.M."/>
            <person name="Hacquard S."/>
        </authorList>
    </citation>
    <scope>NUCLEOTIDE SEQUENCE</scope>
    <source>
        <strain evidence="1">MPI-CAGE-AT-0021</strain>
    </source>
</reference>
<gene>
    <name evidence="1" type="ORF">B0J13DRAFT_642157</name>
</gene>
<feature type="non-terminal residue" evidence="1">
    <location>
        <position position="1774"/>
    </location>
</feature>
<dbReference type="Proteomes" id="UP000717696">
    <property type="component" value="Unassembled WGS sequence"/>
</dbReference>
<name>A0A9P9IT53_9HYPO</name>
<evidence type="ECO:0000313" key="2">
    <source>
        <dbReference type="Proteomes" id="UP000717696"/>
    </source>
</evidence>
<organism evidence="1 2">
    <name type="scientific">Dactylonectria estremocensis</name>
    <dbReference type="NCBI Taxonomy" id="1079267"/>
    <lineage>
        <taxon>Eukaryota</taxon>
        <taxon>Fungi</taxon>
        <taxon>Dikarya</taxon>
        <taxon>Ascomycota</taxon>
        <taxon>Pezizomycotina</taxon>
        <taxon>Sordariomycetes</taxon>
        <taxon>Hypocreomycetidae</taxon>
        <taxon>Hypocreales</taxon>
        <taxon>Nectriaceae</taxon>
        <taxon>Dactylonectria</taxon>
    </lineage>
</organism>
<keyword evidence="2" id="KW-1185">Reference proteome</keyword>
<protein>
    <submittedName>
        <fullName evidence="1">Uncharacterized protein</fullName>
    </submittedName>
</protein>
<proteinExistence type="predicted"/>
<comment type="caution">
    <text evidence="1">The sequence shown here is derived from an EMBL/GenBank/DDBJ whole genome shotgun (WGS) entry which is preliminary data.</text>
</comment>
<evidence type="ECO:0000313" key="1">
    <source>
        <dbReference type="EMBL" id="KAH7131461.1"/>
    </source>
</evidence>
<accession>A0A9P9IT53</accession>
<dbReference type="EMBL" id="JAGMUU010000019">
    <property type="protein sequence ID" value="KAH7131461.1"/>
    <property type="molecule type" value="Genomic_DNA"/>
</dbReference>
<dbReference type="OrthoDB" id="3235083at2759"/>